<protein>
    <submittedName>
        <fullName evidence="2">Redoxin domain-containing protein</fullName>
    </submittedName>
</protein>
<gene>
    <name evidence="2" type="ORF">HT102_13605</name>
</gene>
<dbReference type="GO" id="GO:0016209">
    <property type="term" value="F:antioxidant activity"/>
    <property type="evidence" value="ECO:0007669"/>
    <property type="project" value="InterPro"/>
</dbReference>
<dbReference type="InterPro" id="IPR032801">
    <property type="entry name" value="PXL2A/B/C"/>
</dbReference>
<accession>A0A927JDU9</accession>
<sequence length="178" mass="19782">METQAKVGDRVTGITLRSIDDEPIELDALLTRPTVIVMVRYYGCMPCQAYLKEMSEHLDDFTDAGADVIGVGGAADYQARHLIENGVRFPLLLDPDLTLYKALDITRIHWWMMLSPETWWRYAKAALKARQGKITGHPLQAPGLAILGADGTITLLHRGHTLGHYPPVKDVLAAVKKH</sequence>
<feature type="domain" description="Thioredoxin" evidence="1">
    <location>
        <begin position="5"/>
        <end position="178"/>
    </location>
</feature>
<dbReference type="Proteomes" id="UP000642993">
    <property type="component" value="Unassembled WGS sequence"/>
</dbReference>
<dbReference type="AlphaFoldDB" id="A0A927JDU9"/>
<reference evidence="2" key="1">
    <citation type="submission" date="2020-09" db="EMBL/GenBank/DDBJ databases">
        <title>Hoyosella lacisalsi sp. nov., a halotolerant actinobacterium isolated from soil of Lake Gudzhirganskoe.</title>
        <authorList>
            <person name="Yang Q."/>
            <person name="Guo P.Y."/>
            <person name="Liu S.W."/>
            <person name="Li F.N."/>
            <person name="Sun C.H."/>
        </authorList>
    </citation>
    <scope>NUCLEOTIDE SEQUENCE</scope>
    <source>
        <strain evidence="2">G463</strain>
    </source>
</reference>
<comment type="caution">
    <text evidence="2">The sequence shown here is derived from an EMBL/GenBank/DDBJ whole genome shotgun (WGS) entry which is preliminary data.</text>
</comment>
<dbReference type="InterPro" id="IPR013766">
    <property type="entry name" value="Thioredoxin_domain"/>
</dbReference>
<proteinExistence type="predicted"/>
<dbReference type="InterPro" id="IPR036249">
    <property type="entry name" value="Thioredoxin-like_sf"/>
</dbReference>
<dbReference type="InterPro" id="IPR000866">
    <property type="entry name" value="AhpC/TSA"/>
</dbReference>
<dbReference type="RefSeq" id="WP_192039968.1">
    <property type="nucleotide sequence ID" value="NZ_JACYWE010000008.1"/>
</dbReference>
<name>A0A927JDU9_9ACTN</name>
<dbReference type="GO" id="GO:0016491">
    <property type="term" value="F:oxidoreductase activity"/>
    <property type="evidence" value="ECO:0007669"/>
    <property type="project" value="InterPro"/>
</dbReference>
<dbReference type="EMBL" id="JACYWE010000008">
    <property type="protein sequence ID" value="MBD8507519.1"/>
    <property type="molecule type" value="Genomic_DNA"/>
</dbReference>
<evidence type="ECO:0000313" key="3">
    <source>
        <dbReference type="Proteomes" id="UP000642993"/>
    </source>
</evidence>
<keyword evidence="3" id="KW-1185">Reference proteome</keyword>
<dbReference type="SUPFAM" id="SSF52833">
    <property type="entry name" value="Thioredoxin-like"/>
    <property type="match status" value="1"/>
</dbReference>
<evidence type="ECO:0000313" key="2">
    <source>
        <dbReference type="EMBL" id="MBD8507519.1"/>
    </source>
</evidence>
<dbReference type="PROSITE" id="PS51352">
    <property type="entry name" value="THIOREDOXIN_2"/>
    <property type="match status" value="1"/>
</dbReference>
<dbReference type="Gene3D" id="3.40.30.10">
    <property type="entry name" value="Glutaredoxin"/>
    <property type="match status" value="1"/>
</dbReference>
<evidence type="ECO:0000259" key="1">
    <source>
        <dbReference type="PROSITE" id="PS51352"/>
    </source>
</evidence>
<dbReference type="PANTHER" id="PTHR28630">
    <property type="match status" value="1"/>
</dbReference>
<dbReference type="Pfam" id="PF00578">
    <property type="entry name" value="AhpC-TSA"/>
    <property type="match status" value="1"/>
</dbReference>
<dbReference type="PANTHER" id="PTHR28630:SF3">
    <property type="entry name" value="PEROXIREDOXIN-LIKE 2C"/>
    <property type="match status" value="1"/>
</dbReference>
<organism evidence="2 3">
    <name type="scientific">Lolliginicoccus lacisalsi</name>
    <dbReference type="NCBI Taxonomy" id="2742202"/>
    <lineage>
        <taxon>Bacteria</taxon>
        <taxon>Bacillati</taxon>
        <taxon>Actinomycetota</taxon>
        <taxon>Actinomycetes</taxon>
        <taxon>Mycobacteriales</taxon>
        <taxon>Hoyosellaceae</taxon>
        <taxon>Lolliginicoccus</taxon>
    </lineage>
</organism>